<reference evidence="1" key="1">
    <citation type="submission" date="2014-09" db="EMBL/GenBank/DDBJ databases">
        <authorList>
            <person name="Magalhaes I.L.F."/>
            <person name="Oliveira U."/>
            <person name="Santos F.R."/>
            <person name="Vidigal T.H.D.A."/>
            <person name="Brescovit A.D."/>
            <person name="Santos A.J."/>
        </authorList>
    </citation>
    <scope>NUCLEOTIDE SEQUENCE</scope>
    <source>
        <tissue evidence="1">Shoot tissue taken approximately 20 cm above the soil surface</tissue>
    </source>
</reference>
<name>A0A0A9F6V2_ARUDO</name>
<reference evidence="1" key="2">
    <citation type="journal article" date="2015" name="Data Brief">
        <title>Shoot transcriptome of the giant reed, Arundo donax.</title>
        <authorList>
            <person name="Barrero R.A."/>
            <person name="Guerrero F.D."/>
            <person name="Moolhuijzen P."/>
            <person name="Goolsby J.A."/>
            <person name="Tidwell J."/>
            <person name="Bellgard S.E."/>
            <person name="Bellgard M.I."/>
        </authorList>
    </citation>
    <scope>NUCLEOTIDE SEQUENCE</scope>
    <source>
        <tissue evidence="1">Shoot tissue taken approximately 20 cm above the soil surface</tissue>
    </source>
</reference>
<proteinExistence type="predicted"/>
<dbReference type="AlphaFoldDB" id="A0A0A9F6V2"/>
<protein>
    <submittedName>
        <fullName evidence="1">Uncharacterized protein</fullName>
    </submittedName>
</protein>
<evidence type="ECO:0000313" key="1">
    <source>
        <dbReference type="EMBL" id="JAE05876.1"/>
    </source>
</evidence>
<dbReference type="EMBL" id="GBRH01192020">
    <property type="protein sequence ID" value="JAE05876.1"/>
    <property type="molecule type" value="Transcribed_RNA"/>
</dbReference>
<organism evidence="1">
    <name type="scientific">Arundo donax</name>
    <name type="common">Giant reed</name>
    <name type="synonym">Donax arundinaceus</name>
    <dbReference type="NCBI Taxonomy" id="35708"/>
    <lineage>
        <taxon>Eukaryota</taxon>
        <taxon>Viridiplantae</taxon>
        <taxon>Streptophyta</taxon>
        <taxon>Embryophyta</taxon>
        <taxon>Tracheophyta</taxon>
        <taxon>Spermatophyta</taxon>
        <taxon>Magnoliopsida</taxon>
        <taxon>Liliopsida</taxon>
        <taxon>Poales</taxon>
        <taxon>Poaceae</taxon>
        <taxon>PACMAD clade</taxon>
        <taxon>Arundinoideae</taxon>
        <taxon>Arundineae</taxon>
        <taxon>Arundo</taxon>
    </lineage>
</organism>
<accession>A0A0A9F6V2</accession>
<sequence>MRETFGFCISLIDCLGILLAKCLKLD</sequence>